<dbReference type="PANTHER" id="PTHR32422:SF0">
    <property type="entry name" value="ADHERENS JUNCTION-ASSOCIATED PROTEIN 1"/>
    <property type="match status" value="1"/>
</dbReference>
<keyword evidence="4 7" id="KW-1133">Transmembrane helix</keyword>
<dbReference type="Pfam" id="PF15298">
    <property type="entry name" value="AJAP1_PANP_C"/>
    <property type="match status" value="1"/>
</dbReference>
<evidence type="ECO:0000256" key="5">
    <source>
        <dbReference type="ARBA" id="ARBA00023136"/>
    </source>
</evidence>
<dbReference type="InterPro" id="IPR029198">
    <property type="entry name" value="AJAP1_PANP_C"/>
</dbReference>
<keyword evidence="2 7" id="KW-0812">Transmembrane</keyword>
<evidence type="ECO:0000256" key="3">
    <source>
        <dbReference type="ARBA" id="ARBA00022729"/>
    </source>
</evidence>
<keyword evidence="11" id="KW-1185">Reference proteome</keyword>
<keyword evidence="3 8" id="KW-0732">Signal</keyword>
<name>A0A7J7ZTA7_MYOMY</name>
<evidence type="ECO:0000256" key="6">
    <source>
        <dbReference type="SAM" id="MobiDB-lite"/>
    </source>
</evidence>
<feature type="domain" description="AJAP1/PANP C-terminal" evidence="9">
    <location>
        <begin position="183"/>
        <end position="390"/>
    </location>
</feature>
<dbReference type="PANTHER" id="PTHR32422">
    <property type="entry name" value="ADHERENS JUNCTION-ASSOCIATED PROTEIN 1"/>
    <property type="match status" value="1"/>
</dbReference>
<sequence length="413" mass="44352">MWIQQLLGLSSMSLRWPGCALGSHAWILIAMFQLAMDLPACEALGPGPEFRLLPRPSPRPPRLWSFKSGQPARTPAPVWSPRPARVERSHGQMPSPRAKRAHRPRDQVAALGPKGGLAKTPAAAKPSPSLGPAPSSASPPVGSGALTDQQALLRRGRRQLPAAFNSFDLHLRGSRPTTEAEFIAWGPTGEEEALAANTIPDGPTTVSYFQTRKTTVAVATTAATATTATALTLQTRGVTAPLDPRNRVPAGLSTTEPSTSPSRDSGRDTKPPRILGETSGLAVHQIVTITVSLIMVIAALITTLVLKNCCAQSGHPRRNGRPRKMDQQEESCQNLTDFPPARVPSSLDIFTAYSEGLQCSHECVRASVPAYADETLRSVGEYKSTFNGNRPSSSDRHLIPVAFVSEKWFEISC</sequence>
<feature type="region of interest" description="Disordered" evidence="6">
    <location>
        <begin position="61"/>
        <end position="145"/>
    </location>
</feature>
<dbReference type="VEuPathDB" id="HostDB:GeneID_118677499"/>
<dbReference type="AlphaFoldDB" id="A0A7J7ZTA7"/>
<feature type="region of interest" description="Disordered" evidence="6">
    <location>
        <begin position="312"/>
        <end position="337"/>
    </location>
</feature>
<dbReference type="GO" id="GO:0008013">
    <property type="term" value="F:beta-catenin binding"/>
    <property type="evidence" value="ECO:0007669"/>
    <property type="project" value="TreeGrafter"/>
</dbReference>
<evidence type="ECO:0000313" key="10">
    <source>
        <dbReference type="EMBL" id="KAF6377106.1"/>
    </source>
</evidence>
<dbReference type="Proteomes" id="UP000527355">
    <property type="component" value="Unassembled WGS sequence"/>
</dbReference>
<comment type="subcellular location">
    <subcellularLocation>
        <location evidence="1">Membrane</location>
        <topology evidence="1">Single-pass type I membrane protein</topology>
    </subcellularLocation>
</comment>
<feature type="compositionally biased region" description="Low complexity" evidence="6">
    <location>
        <begin position="118"/>
        <end position="145"/>
    </location>
</feature>
<comment type="caution">
    <text evidence="10">The sequence shown here is derived from an EMBL/GenBank/DDBJ whole genome shotgun (WGS) entry which is preliminary data.</text>
</comment>
<protein>
    <submittedName>
        <fullName evidence="10">Adherens junctions associated protein 1</fullName>
    </submittedName>
</protein>
<accession>A0A7J7ZTA7</accession>
<organism evidence="10 11">
    <name type="scientific">Myotis myotis</name>
    <name type="common">Greater mouse-eared bat</name>
    <name type="synonym">Vespertilio myotis</name>
    <dbReference type="NCBI Taxonomy" id="51298"/>
    <lineage>
        <taxon>Eukaryota</taxon>
        <taxon>Metazoa</taxon>
        <taxon>Chordata</taxon>
        <taxon>Craniata</taxon>
        <taxon>Vertebrata</taxon>
        <taxon>Euteleostomi</taxon>
        <taxon>Mammalia</taxon>
        <taxon>Eutheria</taxon>
        <taxon>Laurasiatheria</taxon>
        <taxon>Chiroptera</taxon>
        <taxon>Yangochiroptera</taxon>
        <taxon>Vespertilionidae</taxon>
        <taxon>Myotis</taxon>
    </lineage>
</organism>
<dbReference type="OrthoDB" id="9949932at2759"/>
<feature type="chain" id="PRO_5029562119" evidence="8">
    <location>
        <begin position="44"/>
        <end position="413"/>
    </location>
</feature>
<evidence type="ECO:0000256" key="2">
    <source>
        <dbReference type="ARBA" id="ARBA00022692"/>
    </source>
</evidence>
<gene>
    <name evidence="10" type="ORF">mMyoMyo1_000494</name>
</gene>
<feature type="compositionally biased region" description="Polar residues" evidence="6">
    <location>
        <begin position="252"/>
        <end position="263"/>
    </location>
</feature>
<evidence type="ECO:0000256" key="4">
    <source>
        <dbReference type="ARBA" id="ARBA00022989"/>
    </source>
</evidence>
<evidence type="ECO:0000259" key="9">
    <source>
        <dbReference type="Pfam" id="PF15298"/>
    </source>
</evidence>
<evidence type="ECO:0000256" key="7">
    <source>
        <dbReference type="SAM" id="Phobius"/>
    </source>
</evidence>
<feature type="region of interest" description="Disordered" evidence="6">
    <location>
        <begin position="238"/>
        <end position="276"/>
    </location>
</feature>
<feature type="signal peptide" evidence="8">
    <location>
        <begin position="1"/>
        <end position="43"/>
    </location>
</feature>
<dbReference type="GO" id="GO:0009898">
    <property type="term" value="C:cytoplasmic side of plasma membrane"/>
    <property type="evidence" value="ECO:0007669"/>
    <property type="project" value="TreeGrafter"/>
</dbReference>
<reference evidence="10 11" key="1">
    <citation type="journal article" date="2020" name="Nature">
        <title>Six reference-quality genomes reveal evolution of bat adaptations.</title>
        <authorList>
            <person name="Jebb D."/>
            <person name="Huang Z."/>
            <person name="Pippel M."/>
            <person name="Hughes G.M."/>
            <person name="Lavrichenko K."/>
            <person name="Devanna P."/>
            <person name="Winkler S."/>
            <person name="Jermiin L.S."/>
            <person name="Skirmuntt E.C."/>
            <person name="Katzourakis A."/>
            <person name="Burkitt-Gray L."/>
            <person name="Ray D.A."/>
            <person name="Sullivan K.A.M."/>
            <person name="Roscito J.G."/>
            <person name="Kirilenko B.M."/>
            <person name="Davalos L.M."/>
            <person name="Corthals A.P."/>
            <person name="Power M.L."/>
            <person name="Jones G."/>
            <person name="Ransome R.D."/>
            <person name="Dechmann D.K.N."/>
            <person name="Locatelli A.G."/>
            <person name="Puechmaille S.J."/>
            <person name="Fedrigo O."/>
            <person name="Jarvis E.D."/>
            <person name="Hiller M."/>
            <person name="Vernes S.C."/>
            <person name="Myers E.W."/>
            <person name="Teeling E.C."/>
        </authorList>
    </citation>
    <scope>NUCLEOTIDE SEQUENCE [LARGE SCALE GENOMIC DNA]</scope>
    <source>
        <strain evidence="10">MMyoMyo1</strain>
        <tissue evidence="10">Flight muscle</tissue>
    </source>
</reference>
<dbReference type="EMBL" id="JABWUV010000002">
    <property type="protein sequence ID" value="KAF6377106.1"/>
    <property type="molecule type" value="Genomic_DNA"/>
</dbReference>
<dbReference type="GO" id="GO:0044291">
    <property type="term" value="C:cell-cell contact zone"/>
    <property type="evidence" value="ECO:0007669"/>
    <property type="project" value="TreeGrafter"/>
</dbReference>
<evidence type="ECO:0000313" key="11">
    <source>
        <dbReference type="Proteomes" id="UP000527355"/>
    </source>
</evidence>
<feature type="transmembrane region" description="Helical" evidence="7">
    <location>
        <begin position="282"/>
        <end position="306"/>
    </location>
</feature>
<dbReference type="InterPro" id="IPR039239">
    <property type="entry name" value="AJAP1"/>
</dbReference>
<evidence type="ECO:0000256" key="8">
    <source>
        <dbReference type="SAM" id="SignalP"/>
    </source>
</evidence>
<dbReference type="GO" id="GO:0005912">
    <property type="term" value="C:adherens junction"/>
    <property type="evidence" value="ECO:0007669"/>
    <property type="project" value="TreeGrafter"/>
</dbReference>
<proteinExistence type="predicted"/>
<evidence type="ECO:0000256" key="1">
    <source>
        <dbReference type="ARBA" id="ARBA00004479"/>
    </source>
</evidence>
<keyword evidence="5 7" id="KW-0472">Membrane</keyword>